<evidence type="ECO:0000259" key="1">
    <source>
        <dbReference type="Pfam" id="PF22589"/>
    </source>
</evidence>
<dbReference type="Proteomes" id="UP000807504">
    <property type="component" value="Unassembled WGS sequence"/>
</dbReference>
<evidence type="ECO:0000313" key="2">
    <source>
        <dbReference type="EMBL" id="KAF8766945.1"/>
    </source>
</evidence>
<dbReference type="AlphaFoldDB" id="A0A8T0E9M8"/>
<dbReference type="PANTHER" id="PTHR35826">
    <property type="entry name" value="PROTEIN ATP6V1FNB-LIKE"/>
    <property type="match status" value="1"/>
</dbReference>
<accession>A0A8T0E9M8</accession>
<proteinExistence type="predicted"/>
<evidence type="ECO:0000313" key="3">
    <source>
        <dbReference type="Proteomes" id="UP000807504"/>
    </source>
</evidence>
<dbReference type="Pfam" id="PF22589">
    <property type="entry name" value="SPMIP1"/>
    <property type="match status" value="1"/>
</dbReference>
<name>A0A8T0E9M8_ARGBR</name>
<keyword evidence="3" id="KW-1185">Reference proteome</keyword>
<dbReference type="EMBL" id="JABXBU010002230">
    <property type="protein sequence ID" value="KAF8766945.1"/>
    <property type="molecule type" value="Genomic_DNA"/>
</dbReference>
<reference evidence="2" key="1">
    <citation type="journal article" date="2020" name="bioRxiv">
        <title>Chromosome-level reference genome of the European wasp spider Argiope bruennichi: a resource for studies on range expansion and evolutionary adaptation.</title>
        <authorList>
            <person name="Sheffer M.M."/>
            <person name="Hoppe A."/>
            <person name="Krehenwinkel H."/>
            <person name="Uhl G."/>
            <person name="Kuss A.W."/>
            <person name="Jensen L."/>
            <person name="Jensen C."/>
            <person name="Gillespie R.G."/>
            <person name="Hoff K.J."/>
            <person name="Prost S."/>
        </authorList>
    </citation>
    <scope>NUCLEOTIDE SEQUENCE</scope>
</reference>
<reference evidence="2" key="2">
    <citation type="submission" date="2020-06" db="EMBL/GenBank/DDBJ databases">
        <authorList>
            <person name="Sheffer M."/>
        </authorList>
    </citation>
    <scope>NUCLEOTIDE SEQUENCE</scope>
</reference>
<dbReference type="PANTHER" id="PTHR35826:SF1">
    <property type="entry name" value="PROTEIN ATP6V1FNB-LIKE"/>
    <property type="match status" value="1"/>
</dbReference>
<organism evidence="2 3">
    <name type="scientific">Argiope bruennichi</name>
    <name type="common">Wasp spider</name>
    <name type="synonym">Aranea bruennichi</name>
    <dbReference type="NCBI Taxonomy" id="94029"/>
    <lineage>
        <taxon>Eukaryota</taxon>
        <taxon>Metazoa</taxon>
        <taxon>Ecdysozoa</taxon>
        <taxon>Arthropoda</taxon>
        <taxon>Chelicerata</taxon>
        <taxon>Arachnida</taxon>
        <taxon>Araneae</taxon>
        <taxon>Araneomorphae</taxon>
        <taxon>Entelegynae</taxon>
        <taxon>Araneoidea</taxon>
        <taxon>Araneidae</taxon>
        <taxon>Argiope</taxon>
    </lineage>
</organism>
<sequence>MDLFDPKIYKAWNEAIIKEKKIRAKWHEQYGTKLDKFAEDLDEEQVEDTELPCTCKDKEKWDKLSEIQFDFPRKGATGTNTLIRIADTPSEMKIPPPIVKSKLYEGISHDGKGRADYLKTRWKEDPENNS</sequence>
<protein>
    <recommendedName>
        <fullName evidence="1">Sperm microtubule inner protein 1 C-terminal domain-containing protein</fullName>
    </recommendedName>
</protein>
<gene>
    <name evidence="2" type="ORF">HNY73_019960</name>
</gene>
<dbReference type="InterPro" id="IPR054323">
    <property type="entry name" value="SPMIP1_C"/>
</dbReference>
<feature type="domain" description="Sperm microtubule inner protein 1 C-terminal" evidence="1">
    <location>
        <begin position="87"/>
        <end position="128"/>
    </location>
</feature>
<comment type="caution">
    <text evidence="2">The sequence shown here is derived from an EMBL/GenBank/DDBJ whole genome shotgun (WGS) entry which is preliminary data.</text>
</comment>